<evidence type="ECO:0000313" key="2">
    <source>
        <dbReference type="EMBL" id="CAF4345873.1"/>
    </source>
</evidence>
<dbReference type="Proteomes" id="UP000677228">
    <property type="component" value="Unassembled WGS sequence"/>
</dbReference>
<sequence length="114" mass="13652">NTFDRMYSKMDTLWKFHRYHIIKEYTILSPLPPPLNLLSSGNYHQRPFNPELLPIQILNLRRREALAYETDIFDNLNKSKQTDIMRSQRLDVQLQKLKKLLSHIKITCEAHSQM</sequence>
<dbReference type="Proteomes" id="UP000682733">
    <property type="component" value="Unassembled WGS sequence"/>
</dbReference>
<dbReference type="EMBL" id="CAJNOK010041038">
    <property type="protein sequence ID" value="CAF1555187.1"/>
    <property type="molecule type" value="Genomic_DNA"/>
</dbReference>
<proteinExistence type="predicted"/>
<evidence type="ECO:0000313" key="3">
    <source>
        <dbReference type="Proteomes" id="UP000677228"/>
    </source>
</evidence>
<feature type="non-terminal residue" evidence="1">
    <location>
        <position position="1"/>
    </location>
</feature>
<name>A0A8S2FU34_9BILA</name>
<accession>A0A8S2FU34</accession>
<comment type="caution">
    <text evidence="1">The sequence shown here is derived from an EMBL/GenBank/DDBJ whole genome shotgun (WGS) entry which is preliminary data.</text>
</comment>
<dbReference type="EMBL" id="CAJOBA010063557">
    <property type="protein sequence ID" value="CAF4345873.1"/>
    <property type="molecule type" value="Genomic_DNA"/>
</dbReference>
<reference evidence="1" key="1">
    <citation type="submission" date="2021-02" db="EMBL/GenBank/DDBJ databases">
        <authorList>
            <person name="Nowell W R."/>
        </authorList>
    </citation>
    <scope>NUCLEOTIDE SEQUENCE</scope>
</reference>
<dbReference type="AlphaFoldDB" id="A0A8S2FU34"/>
<protein>
    <submittedName>
        <fullName evidence="1">Uncharacterized protein</fullName>
    </submittedName>
</protein>
<gene>
    <name evidence="1" type="ORF">OVA965_LOCUS39509</name>
    <name evidence="2" type="ORF">TMI583_LOCUS40817</name>
</gene>
<organism evidence="1 3">
    <name type="scientific">Didymodactylos carnosus</name>
    <dbReference type="NCBI Taxonomy" id="1234261"/>
    <lineage>
        <taxon>Eukaryota</taxon>
        <taxon>Metazoa</taxon>
        <taxon>Spiralia</taxon>
        <taxon>Gnathifera</taxon>
        <taxon>Rotifera</taxon>
        <taxon>Eurotatoria</taxon>
        <taxon>Bdelloidea</taxon>
        <taxon>Philodinida</taxon>
        <taxon>Philodinidae</taxon>
        <taxon>Didymodactylos</taxon>
    </lineage>
</organism>
<evidence type="ECO:0000313" key="1">
    <source>
        <dbReference type="EMBL" id="CAF1555187.1"/>
    </source>
</evidence>